<evidence type="ECO:0000313" key="4">
    <source>
        <dbReference type="Proteomes" id="UP001187415"/>
    </source>
</evidence>
<dbReference type="PANTHER" id="PTHR16476:SF4">
    <property type="entry name" value="PROTEIN FAM216A"/>
    <property type="match status" value="1"/>
</dbReference>
<dbReference type="InterPro" id="IPR029373">
    <property type="entry name" value="FAM216"/>
</dbReference>
<reference evidence="3" key="1">
    <citation type="submission" date="2023-07" db="EMBL/GenBank/DDBJ databases">
        <title>Chromosome-level Genome Assembly of Striped Snakehead (Channa striata).</title>
        <authorList>
            <person name="Liu H."/>
        </authorList>
    </citation>
    <scope>NUCLEOTIDE SEQUENCE</scope>
    <source>
        <strain evidence="3">Gz</strain>
        <tissue evidence="3">Muscle</tissue>
    </source>
</reference>
<comment type="caution">
    <text evidence="3">The sequence shown here is derived from an EMBL/GenBank/DDBJ whole genome shotgun (WGS) entry which is preliminary data.</text>
</comment>
<feature type="compositionally biased region" description="Polar residues" evidence="2">
    <location>
        <begin position="120"/>
        <end position="129"/>
    </location>
</feature>
<feature type="compositionally biased region" description="Basic and acidic residues" evidence="2">
    <location>
        <begin position="108"/>
        <end position="119"/>
    </location>
</feature>
<evidence type="ECO:0000256" key="2">
    <source>
        <dbReference type="SAM" id="MobiDB-lite"/>
    </source>
</evidence>
<name>A0AA88LYH6_CHASR</name>
<sequence>MQKHVMFAAAVKHTGANSGLKVHRPAAPTPEPQTQDETTTQVPKTRTAGPFSTHTALTPAQRGYLRTIAASYSSTRVRHLITQHYINVLRRCKPAVFLGYSPDRKDVAVTSHESEKGKDPSTSLPQVSSRAKHKGRKNTNTRRPEKSFLPNIPNGQKRFSNTSPSKQIKRKKRKTSSPKVKTRFRNRLLKEEDEEGQTNSLSQCLSSLSVGEHDDRSFSDS</sequence>
<proteinExistence type="inferred from homology"/>
<dbReference type="EMBL" id="JAUPFM010000016">
    <property type="protein sequence ID" value="KAK2826758.1"/>
    <property type="molecule type" value="Genomic_DNA"/>
</dbReference>
<protein>
    <recommendedName>
        <fullName evidence="5">Protein FAM216A</fullName>
    </recommendedName>
</protein>
<feature type="compositionally biased region" description="Polar residues" evidence="2">
    <location>
        <begin position="197"/>
        <end position="209"/>
    </location>
</feature>
<feature type="compositionally biased region" description="Polar residues" evidence="2">
    <location>
        <begin position="153"/>
        <end position="166"/>
    </location>
</feature>
<keyword evidence="4" id="KW-1185">Reference proteome</keyword>
<gene>
    <name evidence="3" type="ORF">Q5P01_020972</name>
</gene>
<dbReference type="PANTHER" id="PTHR16476">
    <property type="entry name" value="FAMILY WITH SEQUENCE SIMILARITY 216 MEMBER A"/>
    <property type="match status" value="1"/>
</dbReference>
<evidence type="ECO:0008006" key="5">
    <source>
        <dbReference type="Google" id="ProtNLM"/>
    </source>
</evidence>
<comment type="similarity">
    <text evidence="1">Belongs to the FAM216 family.</text>
</comment>
<feature type="compositionally biased region" description="Low complexity" evidence="2">
    <location>
        <begin position="32"/>
        <end position="41"/>
    </location>
</feature>
<dbReference type="AlphaFoldDB" id="A0AA88LYH6"/>
<accession>A0AA88LYH6</accession>
<organism evidence="3 4">
    <name type="scientific">Channa striata</name>
    <name type="common">Snakehead murrel</name>
    <name type="synonym">Ophicephalus striatus</name>
    <dbReference type="NCBI Taxonomy" id="64152"/>
    <lineage>
        <taxon>Eukaryota</taxon>
        <taxon>Metazoa</taxon>
        <taxon>Chordata</taxon>
        <taxon>Craniata</taxon>
        <taxon>Vertebrata</taxon>
        <taxon>Euteleostomi</taxon>
        <taxon>Actinopterygii</taxon>
        <taxon>Neopterygii</taxon>
        <taxon>Teleostei</taxon>
        <taxon>Neoteleostei</taxon>
        <taxon>Acanthomorphata</taxon>
        <taxon>Anabantaria</taxon>
        <taxon>Anabantiformes</taxon>
        <taxon>Channoidei</taxon>
        <taxon>Channidae</taxon>
        <taxon>Channa</taxon>
    </lineage>
</organism>
<evidence type="ECO:0000313" key="3">
    <source>
        <dbReference type="EMBL" id="KAK2826758.1"/>
    </source>
</evidence>
<feature type="compositionally biased region" description="Basic residues" evidence="2">
    <location>
        <begin position="167"/>
        <end position="187"/>
    </location>
</feature>
<feature type="compositionally biased region" description="Basic and acidic residues" evidence="2">
    <location>
        <begin position="211"/>
        <end position="221"/>
    </location>
</feature>
<feature type="region of interest" description="Disordered" evidence="2">
    <location>
        <begin position="16"/>
        <end position="56"/>
    </location>
</feature>
<feature type="compositionally biased region" description="Basic residues" evidence="2">
    <location>
        <begin position="130"/>
        <end position="140"/>
    </location>
</feature>
<dbReference type="Proteomes" id="UP001187415">
    <property type="component" value="Unassembled WGS sequence"/>
</dbReference>
<feature type="region of interest" description="Disordered" evidence="2">
    <location>
        <begin position="108"/>
        <end position="221"/>
    </location>
</feature>
<evidence type="ECO:0000256" key="1">
    <source>
        <dbReference type="ARBA" id="ARBA00008615"/>
    </source>
</evidence>